<organism evidence="7">
    <name type="scientific">Roseihalotalea indica</name>
    <dbReference type="NCBI Taxonomy" id="2867963"/>
    <lineage>
        <taxon>Bacteria</taxon>
        <taxon>Pseudomonadati</taxon>
        <taxon>Bacteroidota</taxon>
        <taxon>Cytophagia</taxon>
        <taxon>Cytophagales</taxon>
        <taxon>Catalimonadaceae</taxon>
        <taxon>Roseihalotalea</taxon>
    </lineage>
</organism>
<name>A0AA49JKF3_9BACT</name>
<keyword evidence="1" id="KW-0645">Protease</keyword>
<dbReference type="PROSITE" id="PS50249">
    <property type="entry name" value="MPN"/>
    <property type="match status" value="1"/>
</dbReference>
<dbReference type="InterPro" id="IPR051929">
    <property type="entry name" value="VirAsm_ModProt"/>
</dbReference>
<dbReference type="AlphaFoldDB" id="A0AA49JKF3"/>
<feature type="domain" description="MPN" evidence="6">
    <location>
        <begin position="3"/>
        <end position="137"/>
    </location>
</feature>
<keyword evidence="5" id="KW-0482">Metalloprotease</keyword>
<dbReference type="InterPro" id="IPR000555">
    <property type="entry name" value="JAMM/MPN+_dom"/>
</dbReference>
<dbReference type="CDD" id="cd08070">
    <property type="entry name" value="MPN_like"/>
    <property type="match status" value="1"/>
</dbReference>
<evidence type="ECO:0000256" key="1">
    <source>
        <dbReference type="ARBA" id="ARBA00022670"/>
    </source>
</evidence>
<reference evidence="7" key="1">
    <citation type="journal article" date="2023" name="Comput. Struct. Biotechnol. J.">
        <title>Discovery of a novel marine Bacteroidetes with a rich repertoire of carbohydrate-active enzymes.</title>
        <authorList>
            <person name="Chen B."/>
            <person name="Liu G."/>
            <person name="Chen Q."/>
            <person name="Wang H."/>
            <person name="Liu L."/>
            <person name="Tang K."/>
        </authorList>
    </citation>
    <scope>NUCLEOTIDE SEQUENCE</scope>
    <source>
        <strain evidence="7">TK19036</strain>
    </source>
</reference>
<dbReference type="PANTHER" id="PTHR34858">
    <property type="entry name" value="CYSO-CYSTEINE PEPTIDASE"/>
    <property type="match status" value="1"/>
</dbReference>
<proteinExistence type="predicted"/>
<protein>
    <submittedName>
        <fullName evidence="7">M67 family metallopeptidase</fullName>
    </submittedName>
</protein>
<dbReference type="Gene3D" id="3.40.140.10">
    <property type="entry name" value="Cytidine Deaminase, domain 2"/>
    <property type="match status" value="1"/>
</dbReference>
<accession>A0AA49JKF3</accession>
<evidence type="ECO:0000259" key="6">
    <source>
        <dbReference type="PROSITE" id="PS50249"/>
    </source>
</evidence>
<reference evidence="7" key="2">
    <citation type="journal article" date="2024" name="Antonie Van Leeuwenhoek">
        <title>Roseihalotalea indica gen. nov., sp. nov., a halophilic Bacteroidetes from mesopelagic Southwest Indian Ocean with higher carbohydrate metabolic potential.</title>
        <authorList>
            <person name="Chen B."/>
            <person name="Zhang M."/>
            <person name="Lin D."/>
            <person name="Ye J."/>
            <person name="Tang K."/>
        </authorList>
    </citation>
    <scope>NUCLEOTIDE SEQUENCE</scope>
    <source>
        <strain evidence="7">TK19036</strain>
    </source>
</reference>
<keyword evidence="3" id="KW-0378">Hydrolase</keyword>
<dbReference type="Pfam" id="PF14464">
    <property type="entry name" value="Prok-JAB"/>
    <property type="match status" value="1"/>
</dbReference>
<dbReference type="GO" id="GO:0008270">
    <property type="term" value="F:zinc ion binding"/>
    <property type="evidence" value="ECO:0007669"/>
    <property type="project" value="TreeGrafter"/>
</dbReference>
<sequence length="137" mass="15732">MALKISEAAAQVMQQDAEEAYPNECCGFFYGKEESDRLIQEAVPVQNSKEGDQRRRFEISPLDYMKAERYAAEQGVSLLGVYHSHPDHPAHPSEHDLKQAVPYFSYIIYSVQQGKMANVTSWRLKEEEKAFEEESIE</sequence>
<dbReference type="FunFam" id="3.40.140.10:FF:000085">
    <property type="entry name" value="Mov34/MPN/PAD-1 family protein"/>
    <property type="match status" value="1"/>
</dbReference>
<dbReference type="EMBL" id="CP120682">
    <property type="protein sequence ID" value="WKN40256.1"/>
    <property type="molecule type" value="Genomic_DNA"/>
</dbReference>
<dbReference type="GO" id="GO:0008235">
    <property type="term" value="F:metalloexopeptidase activity"/>
    <property type="evidence" value="ECO:0007669"/>
    <property type="project" value="TreeGrafter"/>
</dbReference>
<evidence type="ECO:0000256" key="5">
    <source>
        <dbReference type="ARBA" id="ARBA00023049"/>
    </source>
</evidence>
<dbReference type="InterPro" id="IPR037518">
    <property type="entry name" value="MPN"/>
</dbReference>
<dbReference type="SMART" id="SM00232">
    <property type="entry name" value="JAB_MPN"/>
    <property type="match status" value="1"/>
</dbReference>
<dbReference type="SUPFAM" id="SSF102712">
    <property type="entry name" value="JAB1/MPN domain"/>
    <property type="match status" value="1"/>
</dbReference>
<dbReference type="GO" id="GO:0006508">
    <property type="term" value="P:proteolysis"/>
    <property type="evidence" value="ECO:0007669"/>
    <property type="project" value="UniProtKB-KW"/>
</dbReference>
<evidence type="ECO:0000256" key="4">
    <source>
        <dbReference type="ARBA" id="ARBA00022833"/>
    </source>
</evidence>
<keyword evidence="4" id="KW-0862">Zinc</keyword>
<dbReference type="PANTHER" id="PTHR34858:SF1">
    <property type="entry name" value="CYSO-CYSTEINE PEPTIDASE"/>
    <property type="match status" value="1"/>
</dbReference>
<gene>
    <name evidence="7" type="ORF">K4G66_16305</name>
</gene>
<evidence type="ECO:0000256" key="3">
    <source>
        <dbReference type="ARBA" id="ARBA00022801"/>
    </source>
</evidence>
<evidence type="ECO:0000313" key="7">
    <source>
        <dbReference type="EMBL" id="WKN40256.1"/>
    </source>
</evidence>
<evidence type="ECO:0000256" key="2">
    <source>
        <dbReference type="ARBA" id="ARBA00022723"/>
    </source>
</evidence>
<keyword evidence="2" id="KW-0479">Metal-binding</keyword>
<dbReference type="InterPro" id="IPR028090">
    <property type="entry name" value="JAB_dom_prok"/>
</dbReference>